<comment type="caution">
    <text evidence="4">The sequence shown here is derived from an EMBL/GenBank/DDBJ whole genome shotgun (WGS) entry which is preliminary data.</text>
</comment>
<feature type="domain" description="Fibronectin type-III" evidence="3">
    <location>
        <begin position="18"/>
        <end position="115"/>
    </location>
</feature>
<reference evidence="4 5" key="1">
    <citation type="journal article" date="2023" name="Arcadia Sci">
        <title>De novo assembly of a long-read Amblyomma americanum tick genome.</title>
        <authorList>
            <person name="Chou S."/>
            <person name="Poskanzer K.E."/>
            <person name="Rollins M."/>
            <person name="Thuy-Boun P.S."/>
        </authorList>
    </citation>
    <scope>NUCLEOTIDE SEQUENCE [LARGE SCALE GENOMIC DNA]</scope>
    <source>
        <strain evidence="4">F_SG_1</strain>
        <tissue evidence="4">Salivary glands</tissue>
    </source>
</reference>
<dbReference type="PANTHER" id="PTHR46708">
    <property type="entry name" value="TENASCIN"/>
    <property type="match status" value="1"/>
</dbReference>
<dbReference type="InterPro" id="IPR036116">
    <property type="entry name" value="FN3_sf"/>
</dbReference>
<dbReference type="PROSITE" id="PS50853">
    <property type="entry name" value="FN3"/>
    <property type="match status" value="2"/>
</dbReference>
<dbReference type="InterPro" id="IPR050991">
    <property type="entry name" value="ECM_Regulatory_Proteins"/>
</dbReference>
<dbReference type="SUPFAM" id="SSF49265">
    <property type="entry name" value="Fibronectin type III"/>
    <property type="match status" value="1"/>
</dbReference>
<dbReference type="SMART" id="SM00060">
    <property type="entry name" value="FN3"/>
    <property type="match status" value="3"/>
</dbReference>
<dbReference type="Proteomes" id="UP001321473">
    <property type="component" value="Unassembled WGS sequence"/>
</dbReference>
<dbReference type="PANTHER" id="PTHR46708:SF2">
    <property type="entry name" value="FIBRONECTIN TYPE-III DOMAIN-CONTAINING PROTEIN"/>
    <property type="match status" value="1"/>
</dbReference>
<evidence type="ECO:0000313" key="4">
    <source>
        <dbReference type="EMBL" id="KAK8772769.1"/>
    </source>
</evidence>
<dbReference type="CDD" id="cd00063">
    <property type="entry name" value="FN3"/>
    <property type="match status" value="2"/>
</dbReference>
<keyword evidence="1" id="KW-0677">Repeat</keyword>
<sequence>MRAVRSAWLVLLLVRATNSFDISAYPVDSSRAIISWRSPEAASVFLLTLRAQVGEERRRYYTERLFDGTGRVNSRHTVVISSLQPWTRYVATIAGCLAGNCSLAVNTTFTTPPESFPRPVITRVQSTSNSSVQLFWDFPQRDRSLYEGFRVRCCLNGAATCFLFRTENNNLTVRGLAPDTVVAMDVRAQFTDASGRPLLGPPATATVTTWSDLPPLQRPHHVLNAGPKITVRHEANLPSKDGTSLLHWTCANSTVDYLQYKTSEEEDWDTCNNSATCDVTVDHGHTAALTSGFLRLTHGETKAVFRVWVRGCNSYGCGRESSVSVRVFYEGPSSLDALSVAPYDCTGVITWSASSVGRNDGIEATWYCNDKPKLVYHTRIVSKYMYGIERKIEDWSWGVDKCKFNVSAYMDDEDGTTHYSLPIEASPES</sequence>
<feature type="chain" id="PRO_5043018586" description="Fibronectin type-III domain-containing protein" evidence="2">
    <location>
        <begin position="20"/>
        <end position="429"/>
    </location>
</feature>
<feature type="domain" description="Fibronectin type-III" evidence="3">
    <location>
        <begin position="116"/>
        <end position="214"/>
    </location>
</feature>
<dbReference type="AlphaFoldDB" id="A0AAQ4EDC8"/>
<dbReference type="Gene3D" id="2.60.40.10">
    <property type="entry name" value="Immunoglobulins"/>
    <property type="match status" value="2"/>
</dbReference>
<evidence type="ECO:0000256" key="1">
    <source>
        <dbReference type="ARBA" id="ARBA00022737"/>
    </source>
</evidence>
<evidence type="ECO:0000313" key="5">
    <source>
        <dbReference type="Proteomes" id="UP001321473"/>
    </source>
</evidence>
<organism evidence="4 5">
    <name type="scientific">Amblyomma americanum</name>
    <name type="common">Lone star tick</name>
    <dbReference type="NCBI Taxonomy" id="6943"/>
    <lineage>
        <taxon>Eukaryota</taxon>
        <taxon>Metazoa</taxon>
        <taxon>Ecdysozoa</taxon>
        <taxon>Arthropoda</taxon>
        <taxon>Chelicerata</taxon>
        <taxon>Arachnida</taxon>
        <taxon>Acari</taxon>
        <taxon>Parasitiformes</taxon>
        <taxon>Ixodida</taxon>
        <taxon>Ixodoidea</taxon>
        <taxon>Ixodidae</taxon>
        <taxon>Amblyomminae</taxon>
        <taxon>Amblyomma</taxon>
    </lineage>
</organism>
<name>A0AAQ4EDC8_AMBAM</name>
<dbReference type="InterPro" id="IPR003961">
    <property type="entry name" value="FN3_dom"/>
</dbReference>
<evidence type="ECO:0000259" key="3">
    <source>
        <dbReference type="PROSITE" id="PS50853"/>
    </source>
</evidence>
<accession>A0AAQ4EDC8</accession>
<proteinExistence type="predicted"/>
<dbReference type="EMBL" id="JARKHS020017847">
    <property type="protein sequence ID" value="KAK8772769.1"/>
    <property type="molecule type" value="Genomic_DNA"/>
</dbReference>
<feature type="signal peptide" evidence="2">
    <location>
        <begin position="1"/>
        <end position="19"/>
    </location>
</feature>
<dbReference type="InterPro" id="IPR013783">
    <property type="entry name" value="Ig-like_fold"/>
</dbReference>
<protein>
    <recommendedName>
        <fullName evidence="3">Fibronectin type-III domain-containing protein</fullName>
    </recommendedName>
</protein>
<keyword evidence="2" id="KW-0732">Signal</keyword>
<gene>
    <name evidence="4" type="ORF">V5799_023987</name>
</gene>
<evidence type="ECO:0000256" key="2">
    <source>
        <dbReference type="SAM" id="SignalP"/>
    </source>
</evidence>
<keyword evidence="5" id="KW-1185">Reference proteome</keyword>